<name>A0AAV3XNK6_9CYAN</name>
<gene>
    <name evidence="1" type="ORF">MiSe_87340</name>
</gene>
<dbReference type="EMBL" id="BLAY01000268">
    <property type="protein sequence ID" value="GET43908.1"/>
    <property type="molecule type" value="Genomic_DNA"/>
</dbReference>
<proteinExistence type="predicted"/>
<keyword evidence="2" id="KW-1185">Reference proteome</keyword>
<organism evidence="1 2">
    <name type="scientific">Microseira wollei NIES-4236</name>
    <dbReference type="NCBI Taxonomy" id="2530354"/>
    <lineage>
        <taxon>Bacteria</taxon>
        <taxon>Bacillati</taxon>
        <taxon>Cyanobacteriota</taxon>
        <taxon>Cyanophyceae</taxon>
        <taxon>Oscillatoriophycideae</taxon>
        <taxon>Aerosakkonematales</taxon>
        <taxon>Aerosakkonemataceae</taxon>
        <taxon>Microseira</taxon>
    </lineage>
</organism>
<sequence>MLPETLREKLPYFAMQGGIAVCRQLQTEFGTWCPAIVLPYYWKANVLKVICCLPEHGFDKACPIDAPRRWPNYTDFFIMRGVMLYAYAKVDGYLPIYLGDLTGEEANLISLAEFDQTRMPINSDRESDEVIR</sequence>
<dbReference type="RefSeq" id="WP_226593190.1">
    <property type="nucleotide sequence ID" value="NZ_BLAY01000268.1"/>
</dbReference>
<protein>
    <submittedName>
        <fullName evidence="1">Uncharacterized protein</fullName>
    </submittedName>
</protein>
<evidence type="ECO:0000313" key="2">
    <source>
        <dbReference type="Proteomes" id="UP001050975"/>
    </source>
</evidence>
<dbReference type="AlphaFoldDB" id="A0AAV3XNK6"/>
<reference evidence="1" key="1">
    <citation type="submission" date="2019-10" db="EMBL/GenBank/DDBJ databases">
        <title>Draft genome sequece of Microseira wollei NIES-4236.</title>
        <authorList>
            <person name="Yamaguchi H."/>
            <person name="Suzuki S."/>
            <person name="Kawachi M."/>
        </authorList>
    </citation>
    <scope>NUCLEOTIDE SEQUENCE</scope>
    <source>
        <strain evidence="1">NIES-4236</strain>
    </source>
</reference>
<comment type="caution">
    <text evidence="1">The sequence shown here is derived from an EMBL/GenBank/DDBJ whole genome shotgun (WGS) entry which is preliminary data.</text>
</comment>
<accession>A0AAV3XNK6</accession>
<evidence type="ECO:0000313" key="1">
    <source>
        <dbReference type="EMBL" id="GET43908.1"/>
    </source>
</evidence>
<dbReference type="Proteomes" id="UP001050975">
    <property type="component" value="Unassembled WGS sequence"/>
</dbReference>